<gene>
    <name evidence="5" type="ORF">GLV81_07675</name>
</gene>
<organism evidence="5 6">
    <name type="scientific">Phnomibacter ginsenosidimutans</name>
    <dbReference type="NCBI Taxonomy" id="2676868"/>
    <lineage>
        <taxon>Bacteria</taxon>
        <taxon>Pseudomonadati</taxon>
        <taxon>Bacteroidota</taxon>
        <taxon>Chitinophagia</taxon>
        <taxon>Chitinophagales</taxon>
        <taxon>Chitinophagaceae</taxon>
        <taxon>Phnomibacter</taxon>
    </lineage>
</organism>
<evidence type="ECO:0000256" key="3">
    <source>
        <dbReference type="ARBA" id="ARBA00022679"/>
    </source>
</evidence>
<dbReference type="AlphaFoldDB" id="A0A6I6GM29"/>
<dbReference type="PANTHER" id="PTHR43630:SF1">
    <property type="entry name" value="POLY-BETA-1,6-N-ACETYL-D-GLUCOSAMINE SYNTHASE"/>
    <property type="match status" value="1"/>
</dbReference>
<feature type="transmembrane region" description="Helical" evidence="4">
    <location>
        <begin position="331"/>
        <end position="350"/>
    </location>
</feature>
<dbReference type="RefSeq" id="WP_157478281.1">
    <property type="nucleotide sequence ID" value="NZ_CP046566.1"/>
</dbReference>
<evidence type="ECO:0000256" key="2">
    <source>
        <dbReference type="ARBA" id="ARBA00022676"/>
    </source>
</evidence>
<feature type="transmembrane region" description="Helical" evidence="4">
    <location>
        <begin position="12"/>
        <end position="35"/>
    </location>
</feature>
<keyword evidence="3 5" id="KW-0808">Transferase</keyword>
<dbReference type="Proteomes" id="UP000426027">
    <property type="component" value="Chromosome"/>
</dbReference>
<evidence type="ECO:0000313" key="6">
    <source>
        <dbReference type="Proteomes" id="UP000426027"/>
    </source>
</evidence>
<sequence>MHILQQVLLWLFYLVQGLLAFYLVTPLFMLTVYWVRRMVLGKNYRHPLPVLHNRDFSFGLIITAHQDTRFIDPLVDSILRQTHPHFKAYVVADDCDISNLHFTDERVQVLRPTPALHAKIKSIQYALDHFDPSLDAVIILDVDSLLHPNFLAELNRFFQAGYLAVQANFKAKNTDTSFAKMDAIGDIFNFFLERKMRMDIGFSAAIWGSGVAVHIPLYKEVEYKHFLGGFDKKLQAHLVQRVPQIGFAEHAIIYDEKITDGKALEKQRTRWIHAQFKYMKYGWEVLMTGLKRLNANLIYFALMLLRPPLFMVVGAGLLLTAIGAFVSWTMFFVWASIMLVFFVGIAGIVATHTSNSAMRRHVWMLPAFAFRQLLSLLKIKRASKSFLKTEHTNVVYIEEVLAAEKQQAL</sequence>
<dbReference type="PANTHER" id="PTHR43630">
    <property type="entry name" value="POLY-BETA-1,6-N-ACETYL-D-GLUCOSAMINE SYNTHASE"/>
    <property type="match status" value="1"/>
</dbReference>
<dbReference type="KEGG" id="fls:GLV81_07675"/>
<comment type="similarity">
    <text evidence="1">Belongs to the glycosyltransferase 2 family.</text>
</comment>
<proteinExistence type="inferred from homology"/>
<evidence type="ECO:0000256" key="1">
    <source>
        <dbReference type="ARBA" id="ARBA00006739"/>
    </source>
</evidence>
<keyword evidence="4" id="KW-1133">Transmembrane helix</keyword>
<keyword evidence="2" id="KW-0328">Glycosyltransferase</keyword>
<evidence type="ECO:0000256" key="4">
    <source>
        <dbReference type="SAM" id="Phobius"/>
    </source>
</evidence>
<dbReference type="SUPFAM" id="SSF53448">
    <property type="entry name" value="Nucleotide-diphospho-sugar transferases"/>
    <property type="match status" value="1"/>
</dbReference>
<keyword evidence="4" id="KW-0812">Transmembrane</keyword>
<reference evidence="5 6" key="1">
    <citation type="submission" date="2019-11" db="EMBL/GenBank/DDBJ databases">
        <authorList>
            <person name="Im W.T."/>
        </authorList>
    </citation>
    <scope>NUCLEOTIDE SEQUENCE [LARGE SCALE GENOMIC DNA]</scope>
    <source>
        <strain evidence="5 6">SB-02</strain>
    </source>
</reference>
<dbReference type="Pfam" id="PF13641">
    <property type="entry name" value="Glyco_tranf_2_3"/>
    <property type="match status" value="1"/>
</dbReference>
<keyword evidence="6" id="KW-1185">Reference proteome</keyword>
<dbReference type="GO" id="GO:0016757">
    <property type="term" value="F:glycosyltransferase activity"/>
    <property type="evidence" value="ECO:0007669"/>
    <property type="project" value="UniProtKB-KW"/>
</dbReference>
<name>A0A6I6GM29_9BACT</name>
<dbReference type="EMBL" id="CP046566">
    <property type="protein sequence ID" value="QGW27992.1"/>
    <property type="molecule type" value="Genomic_DNA"/>
</dbReference>
<keyword evidence="4" id="KW-0472">Membrane</keyword>
<dbReference type="Gene3D" id="3.90.550.10">
    <property type="entry name" value="Spore Coat Polysaccharide Biosynthesis Protein SpsA, Chain A"/>
    <property type="match status" value="1"/>
</dbReference>
<dbReference type="InterPro" id="IPR029044">
    <property type="entry name" value="Nucleotide-diphossugar_trans"/>
</dbReference>
<protein>
    <submittedName>
        <fullName evidence="5">Glycosyltransferase</fullName>
    </submittedName>
</protein>
<evidence type="ECO:0000313" key="5">
    <source>
        <dbReference type="EMBL" id="QGW27992.1"/>
    </source>
</evidence>
<accession>A0A6I6GM29</accession>
<feature type="transmembrane region" description="Helical" evidence="4">
    <location>
        <begin position="297"/>
        <end position="319"/>
    </location>
</feature>